<protein>
    <submittedName>
        <fullName evidence="1">Uncharacterized protein</fullName>
    </submittedName>
</protein>
<gene>
    <name evidence="1" type="ORF">KIN20_004183</name>
</gene>
<evidence type="ECO:0000313" key="2">
    <source>
        <dbReference type="Proteomes" id="UP001196413"/>
    </source>
</evidence>
<accession>A0AAD5QJ40</accession>
<organism evidence="1 2">
    <name type="scientific">Parelaphostrongylus tenuis</name>
    <name type="common">Meningeal worm</name>
    <dbReference type="NCBI Taxonomy" id="148309"/>
    <lineage>
        <taxon>Eukaryota</taxon>
        <taxon>Metazoa</taxon>
        <taxon>Ecdysozoa</taxon>
        <taxon>Nematoda</taxon>
        <taxon>Chromadorea</taxon>
        <taxon>Rhabditida</taxon>
        <taxon>Rhabditina</taxon>
        <taxon>Rhabditomorpha</taxon>
        <taxon>Strongyloidea</taxon>
        <taxon>Metastrongylidae</taxon>
        <taxon>Parelaphostrongylus</taxon>
    </lineage>
</organism>
<comment type="caution">
    <text evidence="1">The sequence shown here is derived from an EMBL/GenBank/DDBJ whole genome shotgun (WGS) entry which is preliminary data.</text>
</comment>
<dbReference type="AlphaFoldDB" id="A0AAD5QJ40"/>
<name>A0AAD5QJ40_PARTN</name>
<dbReference type="Proteomes" id="UP001196413">
    <property type="component" value="Unassembled WGS sequence"/>
</dbReference>
<sequence length="115" mass="12906">MQVLVVSIYESVQVIQTAGVASDLVEMSYVSREVQVNCGLRPRSKSERMSSNPVVVPFYVFSIAARTSQSRILDGFSPVGITRSERDGRTERIGVCHQFYIMAGSFRDSIFVHQR</sequence>
<dbReference type="EMBL" id="JAHQIW010000561">
    <property type="protein sequence ID" value="KAJ1348791.1"/>
    <property type="molecule type" value="Genomic_DNA"/>
</dbReference>
<evidence type="ECO:0000313" key="1">
    <source>
        <dbReference type="EMBL" id="KAJ1348791.1"/>
    </source>
</evidence>
<proteinExistence type="predicted"/>
<keyword evidence="2" id="KW-1185">Reference proteome</keyword>
<reference evidence="1" key="1">
    <citation type="submission" date="2021-06" db="EMBL/GenBank/DDBJ databases">
        <title>Parelaphostrongylus tenuis whole genome reference sequence.</title>
        <authorList>
            <person name="Garwood T.J."/>
            <person name="Larsen P.A."/>
            <person name="Fountain-Jones N.M."/>
            <person name="Garbe J.R."/>
            <person name="Macchietto M.G."/>
            <person name="Kania S.A."/>
            <person name="Gerhold R.W."/>
            <person name="Richards J.E."/>
            <person name="Wolf T.M."/>
        </authorList>
    </citation>
    <scope>NUCLEOTIDE SEQUENCE</scope>
    <source>
        <strain evidence="1">MNPRO001-30</strain>
        <tissue evidence="1">Meninges</tissue>
    </source>
</reference>